<dbReference type="SMART" id="SM00387">
    <property type="entry name" value="HATPase_c"/>
    <property type="match status" value="1"/>
</dbReference>
<dbReference type="CDD" id="cd00075">
    <property type="entry name" value="HATPase"/>
    <property type="match status" value="1"/>
</dbReference>
<dbReference type="EMBL" id="CP119313">
    <property type="protein sequence ID" value="WEK20359.1"/>
    <property type="molecule type" value="Genomic_DNA"/>
</dbReference>
<evidence type="ECO:0000313" key="15">
    <source>
        <dbReference type="Proteomes" id="UP001214530"/>
    </source>
</evidence>
<evidence type="ECO:0000256" key="9">
    <source>
        <dbReference type="ARBA" id="ARBA00023012"/>
    </source>
</evidence>
<evidence type="ECO:0000256" key="7">
    <source>
        <dbReference type="ARBA" id="ARBA00022777"/>
    </source>
</evidence>
<name>A0AAJ6B7Y4_9SPHI</name>
<dbReference type="Gene3D" id="6.10.340.10">
    <property type="match status" value="1"/>
</dbReference>
<dbReference type="InterPro" id="IPR003661">
    <property type="entry name" value="HisK_dim/P_dom"/>
</dbReference>
<feature type="domain" description="Histidine kinase" evidence="12">
    <location>
        <begin position="239"/>
        <end position="455"/>
    </location>
</feature>
<evidence type="ECO:0000256" key="3">
    <source>
        <dbReference type="ARBA" id="ARBA00012438"/>
    </source>
</evidence>
<keyword evidence="8 11" id="KW-1133">Transmembrane helix</keyword>
<evidence type="ECO:0000313" key="14">
    <source>
        <dbReference type="EMBL" id="WEK20359.1"/>
    </source>
</evidence>
<dbReference type="InterPro" id="IPR050428">
    <property type="entry name" value="TCS_sensor_his_kinase"/>
</dbReference>
<protein>
    <recommendedName>
        <fullName evidence="3">histidine kinase</fullName>
        <ecNumber evidence="3">2.7.13.3</ecNumber>
    </recommendedName>
</protein>
<dbReference type="InterPro" id="IPR003594">
    <property type="entry name" value="HATPase_dom"/>
</dbReference>
<dbReference type="CDD" id="cd00082">
    <property type="entry name" value="HisKA"/>
    <property type="match status" value="1"/>
</dbReference>
<dbReference type="SMART" id="SM00388">
    <property type="entry name" value="HisKA"/>
    <property type="match status" value="1"/>
</dbReference>
<keyword evidence="9" id="KW-0902">Two-component regulatory system</keyword>
<dbReference type="PANTHER" id="PTHR45436">
    <property type="entry name" value="SENSOR HISTIDINE KINASE YKOH"/>
    <property type="match status" value="1"/>
</dbReference>
<keyword evidence="5" id="KW-0808">Transferase</keyword>
<comment type="catalytic activity">
    <reaction evidence="1">
        <text>ATP + protein L-histidine = ADP + protein N-phospho-L-histidine.</text>
        <dbReference type="EC" id="2.7.13.3"/>
    </reaction>
</comment>
<accession>A0AAJ6B7Y4</accession>
<keyword evidence="7 14" id="KW-0418">Kinase</keyword>
<dbReference type="InterPro" id="IPR005467">
    <property type="entry name" value="His_kinase_dom"/>
</dbReference>
<dbReference type="EC" id="2.7.13.3" evidence="3"/>
<dbReference type="GO" id="GO:0000155">
    <property type="term" value="F:phosphorelay sensor kinase activity"/>
    <property type="evidence" value="ECO:0007669"/>
    <property type="project" value="InterPro"/>
</dbReference>
<dbReference type="SUPFAM" id="SSF158472">
    <property type="entry name" value="HAMP domain-like"/>
    <property type="match status" value="1"/>
</dbReference>
<evidence type="ECO:0000256" key="11">
    <source>
        <dbReference type="SAM" id="Phobius"/>
    </source>
</evidence>
<dbReference type="Gene3D" id="1.10.287.130">
    <property type="match status" value="1"/>
</dbReference>
<dbReference type="Pfam" id="PF02518">
    <property type="entry name" value="HATPase_c"/>
    <property type="match status" value="1"/>
</dbReference>
<dbReference type="PROSITE" id="PS50109">
    <property type="entry name" value="HIS_KIN"/>
    <property type="match status" value="1"/>
</dbReference>
<dbReference type="SUPFAM" id="SSF47384">
    <property type="entry name" value="Homodimeric domain of signal transducing histidine kinase"/>
    <property type="match status" value="1"/>
</dbReference>
<dbReference type="Gene3D" id="3.30.565.10">
    <property type="entry name" value="Histidine kinase-like ATPase, C-terminal domain"/>
    <property type="match status" value="1"/>
</dbReference>
<keyword evidence="4" id="KW-0597">Phosphoprotein</keyword>
<proteinExistence type="predicted"/>
<dbReference type="PRINTS" id="PR00344">
    <property type="entry name" value="BCTRLSENSOR"/>
</dbReference>
<dbReference type="InterPro" id="IPR004358">
    <property type="entry name" value="Sig_transdc_His_kin-like_C"/>
</dbReference>
<evidence type="ECO:0000256" key="4">
    <source>
        <dbReference type="ARBA" id="ARBA00022553"/>
    </source>
</evidence>
<evidence type="ECO:0000259" key="12">
    <source>
        <dbReference type="PROSITE" id="PS50109"/>
    </source>
</evidence>
<keyword evidence="10 11" id="KW-0472">Membrane</keyword>
<evidence type="ECO:0000256" key="6">
    <source>
        <dbReference type="ARBA" id="ARBA00022692"/>
    </source>
</evidence>
<gene>
    <name evidence="14" type="ORF">P0Y49_04295</name>
</gene>
<evidence type="ECO:0000256" key="10">
    <source>
        <dbReference type="ARBA" id="ARBA00023136"/>
    </source>
</evidence>
<keyword evidence="6 11" id="KW-0812">Transmembrane</keyword>
<dbReference type="AlphaFoldDB" id="A0AAJ6B7Y4"/>
<comment type="subcellular location">
    <subcellularLocation>
        <location evidence="2">Membrane</location>
    </subcellularLocation>
</comment>
<evidence type="ECO:0000256" key="5">
    <source>
        <dbReference type="ARBA" id="ARBA00022679"/>
    </source>
</evidence>
<organism evidence="14 15">
    <name type="scientific">Candidatus Pedobacter colombiensis</name>
    <dbReference type="NCBI Taxonomy" id="3121371"/>
    <lineage>
        <taxon>Bacteria</taxon>
        <taxon>Pseudomonadati</taxon>
        <taxon>Bacteroidota</taxon>
        <taxon>Sphingobacteriia</taxon>
        <taxon>Sphingobacteriales</taxon>
        <taxon>Sphingobacteriaceae</taxon>
        <taxon>Pedobacter</taxon>
    </lineage>
</organism>
<dbReference type="Proteomes" id="UP001214530">
    <property type="component" value="Chromosome"/>
</dbReference>
<dbReference type="InterPro" id="IPR036097">
    <property type="entry name" value="HisK_dim/P_sf"/>
</dbReference>
<evidence type="ECO:0000259" key="13">
    <source>
        <dbReference type="PROSITE" id="PS50885"/>
    </source>
</evidence>
<dbReference type="Pfam" id="PF00672">
    <property type="entry name" value="HAMP"/>
    <property type="match status" value="1"/>
</dbReference>
<dbReference type="CDD" id="cd06225">
    <property type="entry name" value="HAMP"/>
    <property type="match status" value="1"/>
</dbReference>
<feature type="transmembrane region" description="Helical" evidence="11">
    <location>
        <begin position="7"/>
        <end position="30"/>
    </location>
</feature>
<evidence type="ECO:0000256" key="1">
    <source>
        <dbReference type="ARBA" id="ARBA00000085"/>
    </source>
</evidence>
<evidence type="ECO:0000256" key="8">
    <source>
        <dbReference type="ARBA" id="ARBA00022989"/>
    </source>
</evidence>
<dbReference type="InterPro" id="IPR003660">
    <property type="entry name" value="HAMP_dom"/>
</dbReference>
<dbReference type="PROSITE" id="PS50885">
    <property type="entry name" value="HAMP"/>
    <property type="match status" value="1"/>
</dbReference>
<reference evidence="14" key="1">
    <citation type="submission" date="2023-03" db="EMBL/GenBank/DDBJ databases">
        <title>Andean soil-derived lignocellulolytic bacterial consortium as a source of novel taxa and putative plastic-active enzymes.</title>
        <authorList>
            <person name="Diaz-Garcia L."/>
            <person name="Chuvochina M."/>
            <person name="Feuerriegel G."/>
            <person name="Bunk B."/>
            <person name="Sproer C."/>
            <person name="Streit W.R."/>
            <person name="Rodriguez L.M."/>
            <person name="Overmann J."/>
            <person name="Jimenez D.J."/>
        </authorList>
    </citation>
    <scope>NUCLEOTIDE SEQUENCE</scope>
    <source>
        <strain evidence="14">MAG 3858</strain>
    </source>
</reference>
<evidence type="ECO:0000256" key="2">
    <source>
        <dbReference type="ARBA" id="ARBA00004370"/>
    </source>
</evidence>
<dbReference type="SMART" id="SM00304">
    <property type="entry name" value="HAMP"/>
    <property type="match status" value="1"/>
</dbReference>
<dbReference type="PANTHER" id="PTHR45436:SF5">
    <property type="entry name" value="SENSOR HISTIDINE KINASE TRCS"/>
    <property type="match status" value="1"/>
</dbReference>
<dbReference type="Pfam" id="PF00512">
    <property type="entry name" value="HisKA"/>
    <property type="match status" value="1"/>
</dbReference>
<sequence>MKIRNKLTLLFTAIIATLLLVFAITVYLSYSKNREDEYYKELHKMAITKANLLLDAKIAPEVLQLIYKRTASDLYPEEVAIYDTQFNLLYHDAVKVDKVKETRAMIDEIVKNKEIKFNQADLQVVGFLFRHQGKDYVITAAAKDIYGLNNSRTLKYTLLIGFLSTIILLFITGRFFAKQALKPVSDLVSKVEEINAKSLDSRVNEGNGKDEIAELAITFNQMLDRLENSFDTQKQFVSSISHELRTPLATMLAELELSLQKERAPADYREAISHAIEDAQKLARLCNSLLDFAKASYHPSEISFKPVRLDEVLMDSRSQLLHQNPTYKINLIFEKEIEDDDFISIKGNEYLLTVAFMNVMDNGCKFSNDKECVVAITYHADKTIIRFQDKGIGISTEEISRIFKPFYRGENNKYANGSGIGLSLCKKIVDLHGGEIWVSSVQNEGTVFTIELPHL</sequence>
<dbReference type="InterPro" id="IPR036890">
    <property type="entry name" value="HATPase_C_sf"/>
</dbReference>
<dbReference type="SUPFAM" id="SSF55874">
    <property type="entry name" value="ATPase domain of HSP90 chaperone/DNA topoisomerase II/histidine kinase"/>
    <property type="match status" value="1"/>
</dbReference>
<feature type="domain" description="HAMP" evidence="13">
    <location>
        <begin position="178"/>
        <end position="231"/>
    </location>
</feature>
<dbReference type="GO" id="GO:0005886">
    <property type="term" value="C:plasma membrane"/>
    <property type="evidence" value="ECO:0007669"/>
    <property type="project" value="TreeGrafter"/>
</dbReference>
<feature type="transmembrane region" description="Helical" evidence="11">
    <location>
        <begin position="156"/>
        <end position="177"/>
    </location>
</feature>